<sequence>MSSSNFDTAWKQLPHPADHPAFSYNGFHPARVTNLPKGHVKKAGFQAFPVDVIWKQDCTITMRDGIKLYGDVFRPSQGNKVPAILPYSPYGKVASGVQNYDRMGPYRMGIPYQRLSGYETFEGPNPAEWAERGYAVVDIDARGCAHSEGNIVFWGQQEAEDIYDSITWVSQQPWCNGSVVLAGHSWLSISQTNFASRFTHPALKAIAPWEGLSNPYTQQNCREGIPNPVFMSLIMGGFAGLAHMEDFAKMLQEHPMYDAYWESKNIDTKNIRDLPVYFTASYSTGLHTEGSLGGFQTATTSKKWIRIHASQEWHDLYTVEANDDLQRFFDYYAKAKTIVERSEKQWPSAHLRMERYYLDAATKSLSSSQPEAITATTHESHSFTDSSDFRLIFPEYTELSGRPFVKLFMLAPSHDDLDVIVQIRKLSASGEVLESLNWSPMPQPQPEVPNVNVAKHLGPQGMLRASHRVSMAPRVSDDEYPSYDHHSRQPITPGEIVELLIPIWPMGVVYEAGEGLMLKIAGHDMSLPEVEMLRPTEPRDENKGQHIVYTGGKYDSYLALPRIV</sequence>
<dbReference type="GO" id="GO:0072330">
    <property type="term" value="P:monocarboxylic acid biosynthetic process"/>
    <property type="evidence" value="ECO:0007669"/>
    <property type="project" value="UniProtKB-ARBA"/>
</dbReference>
<evidence type="ECO:0000259" key="2">
    <source>
        <dbReference type="SMART" id="SM00939"/>
    </source>
</evidence>
<dbReference type="InterPro" id="IPR050585">
    <property type="entry name" value="Xaa-Pro_dipeptidyl-ppase/CocE"/>
</dbReference>
<dbReference type="InterPro" id="IPR000383">
    <property type="entry name" value="Xaa-Pro-like_dom"/>
</dbReference>
<dbReference type="Gene3D" id="2.60.120.260">
    <property type="entry name" value="Galactose-binding domain-like"/>
    <property type="match status" value="1"/>
</dbReference>
<dbReference type="GO" id="GO:0008239">
    <property type="term" value="F:dipeptidyl-peptidase activity"/>
    <property type="evidence" value="ECO:0007669"/>
    <property type="project" value="InterPro"/>
</dbReference>
<reference evidence="4" key="1">
    <citation type="journal article" date="2017" name="Nat. Microbiol.">
        <title>Global analysis of biosynthetic gene clusters reveals vast potential of secondary metabolite production in Penicillium species.</title>
        <authorList>
            <person name="Nielsen J.C."/>
            <person name="Grijseels S."/>
            <person name="Prigent S."/>
            <person name="Ji B."/>
            <person name="Dainat J."/>
            <person name="Nielsen K.F."/>
            <person name="Frisvad J.C."/>
            <person name="Workman M."/>
            <person name="Nielsen J."/>
        </authorList>
    </citation>
    <scope>NUCLEOTIDE SEQUENCE [LARGE SCALE GENOMIC DNA]</scope>
    <source>
        <strain evidence="4">IBT 31811</strain>
    </source>
</reference>
<keyword evidence="1" id="KW-0378">Hydrolase</keyword>
<dbReference type="Pfam" id="PF08530">
    <property type="entry name" value="PepX_C"/>
    <property type="match status" value="1"/>
</dbReference>
<protein>
    <recommendedName>
        <fullName evidence="2">Xaa-Pro dipeptidyl-peptidase C-terminal domain-containing protein</fullName>
    </recommendedName>
</protein>
<evidence type="ECO:0000313" key="3">
    <source>
        <dbReference type="EMBL" id="OQD80114.1"/>
    </source>
</evidence>
<dbReference type="Proteomes" id="UP000191672">
    <property type="component" value="Unassembled WGS sequence"/>
</dbReference>
<dbReference type="Pfam" id="PF02129">
    <property type="entry name" value="Peptidase_S15"/>
    <property type="match status" value="1"/>
</dbReference>
<dbReference type="PANTHER" id="PTHR43056">
    <property type="entry name" value="PEPTIDASE S9 PROLYL OLIGOPEPTIDASE"/>
    <property type="match status" value="1"/>
</dbReference>
<comment type="caution">
    <text evidence="3">The sequence shown here is derived from an EMBL/GenBank/DDBJ whole genome shotgun (WGS) entry which is preliminary data.</text>
</comment>
<dbReference type="GO" id="GO:0017000">
    <property type="term" value="P:antibiotic biosynthetic process"/>
    <property type="evidence" value="ECO:0007669"/>
    <property type="project" value="UniProtKB-ARBA"/>
</dbReference>
<dbReference type="PANTHER" id="PTHR43056:SF10">
    <property type="entry name" value="COCE_NOND FAMILY, PUTATIVE (AFU_ORTHOLOGUE AFUA_7G00600)-RELATED"/>
    <property type="match status" value="1"/>
</dbReference>
<name>A0A1V6PSX7_9EURO</name>
<dbReference type="InterPro" id="IPR013736">
    <property type="entry name" value="Xaa-Pro_dipept_C"/>
</dbReference>
<proteinExistence type="predicted"/>
<dbReference type="STRING" id="416450.A0A1V6PSX7"/>
<dbReference type="EMBL" id="MDYN01000039">
    <property type="protein sequence ID" value="OQD80114.1"/>
    <property type="molecule type" value="Genomic_DNA"/>
</dbReference>
<dbReference type="SUPFAM" id="SSF49785">
    <property type="entry name" value="Galactose-binding domain-like"/>
    <property type="match status" value="1"/>
</dbReference>
<dbReference type="InterPro" id="IPR008979">
    <property type="entry name" value="Galactose-bd-like_sf"/>
</dbReference>
<organism evidence="3 4">
    <name type="scientific">Penicillium antarcticum</name>
    <dbReference type="NCBI Taxonomy" id="416450"/>
    <lineage>
        <taxon>Eukaryota</taxon>
        <taxon>Fungi</taxon>
        <taxon>Dikarya</taxon>
        <taxon>Ascomycota</taxon>
        <taxon>Pezizomycotina</taxon>
        <taxon>Eurotiomycetes</taxon>
        <taxon>Eurotiomycetidae</taxon>
        <taxon>Eurotiales</taxon>
        <taxon>Aspergillaceae</taxon>
        <taxon>Penicillium</taxon>
    </lineage>
</organism>
<dbReference type="AlphaFoldDB" id="A0A1V6PSX7"/>
<dbReference type="InterPro" id="IPR029058">
    <property type="entry name" value="AB_hydrolase_fold"/>
</dbReference>
<dbReference type="NCBIfam" id="TIGR00976">
    <property type="entry name" value="CocE_NonD"/>
    <property type="match status" value="1"/>
</dbReference>
<dbReference type="SMART" id="SM00939">
    <property type="entry name" value="PepX_C"/>
    <property type="match status" value="1"/>
</dbReference>
<accession>A0A1V6PSX7</accession>
<feature type="domain" description="Xaa-Pro dipeptidyl-peptidase C-terminal" evidence="2">
    <location>
        <begin position="326"/>
        <end position="559"/>
    </location>
</feature>
<dbReference type="Gene3D" id="3.40.50.1820">
    <property type="entry name" value="alpha/beta hydrolase"/>
    <property type="match status" value="1"/>
</dbReference>
<dbReference type="Gene3D" id="1.10.3020.20">
    <property type="match status" value="1"/>
</dbReference>
<evidence type="ECO:0000256" key="1">
    <source>
        <dbReference type="ARBA" id="ARBA00022801"/>
    </source>
</evidence>
<gene>
    <name evidence="3" type="ORF">PENANT_c039G04995</name>
</gene>
<keyword evidence="4" id="KW-1185">Reference proteome</keyword>
<dbReference type="SUPFAM" id="SSF53474">
    <property type="entry name" value="alpha/beta-Hydrolases"/>
    <property type="match status" value="1"/>
</dbReference>
<evidence type="ECO:0000313" key="4">
    <source>
        <dbReference type="Proteomes" id="UP000191672"/>
    </source>
</evidence>
<dbReference type="InterPro" id="IPR005674">
    <property type="entry name" value="CocE/Ser_esterase"/>
</dbReference>